<organism evidence="1 2">
    <name type="scientific">Eiseniibacteriota bacterium</name>
    <dbReference type="NCBI Taxonomy" id="2212470"/>
    <lineage>
        <taxon>Bacteria</taxon>
        <taxon>Candidatus Eiseniibacteriota</taxon>
    </lineage>
</organism>
<accession>A0A956NMD8</accession>
<dbReference type="Proteomes" id="UP000739538">
    <property type="component" value="Unassembled WGS sequence"/>
</dbReference>
<feature type="non-terminal residue" evidence="1">
    <location>
        <position position="107"/>
    </location>
</feature>
<evidence type="ECO:0000313" key="1">
    <source>
        <dbReference type="EMBL" id="MCA9759869.1"/>
    </source>
</evidence>
<reference evidence="1" key="1">
    <citation type="submission" date="2020-04" db="EMBL/GenBank/DDBJ databases">
        <authorList>
            <person name="Zhang T."/>
        </authorList>
    </citation>
    <scope>NUCLEOTIDE SEQUENCE</scope>
    <source>
        <strain evidence="1">HKST-UBA02</strain>
    </source>
</reference>
<name>A0A956NMD8_UNCEI</name>
<reference evidence="1" key="2">
    <citation type="journal article" date="2021" name="Microbiome">
        <title>Successional dynamics and alternative stable states in a saline activated sludge microbial community over 9 years.</title>
        <authorList>
            <person name="Wang Y."/>
            <person name="Ye J."/>
            <person name="Ju F."/>
            <person name="Liu L."/>
            <person name="Boyd J.A."/>
            <person name="Deng Y."/>
            <person name="Parks D.H."/>
            <person name="Jiang X."/>
            <person name="Yin X."/>
            <person name="Woodcroft B.J."/>
            <person name="Tyson G.W."/>
            <person name="Hugenholtz P."/>
            <person name="Polz M.F."/>
            <person name="Zhang T."/>
        </authorList>
    </citation>
    <scope>NUCLEOTIDE SEQUENCE</scope>
    <source>
        <strain evidence="1">HKST-UBA02</strain>
    </source>
</reference>
<comment type="caution">
    <text evidence="1">The sequence shown here is derived from an EMBL/GenBank/DDBJ whole genome shotgun (WGS) entry which is preliminary data.</text>
</comment>
<gene>
    <name evidence="1" type="ORF">KDA27_28995</name>
</gene>
<evidence type="ECO:0000313" key="2">
    <source>
        <dbReference type="Proteomes" id="UP000739538"/>
    </source>
</evidence>
<protein>
    <submittedName>
        <fullName evidence="1">Uncharacterized protein</fullName>
    </submittedName>
</protein>
<sequence length="107" mass="11858">MRTPSLDTAADKILKYFSHFHLVLLRAAKVAQEKPEIPEKFGAAHDAFGGLITTRDDSELELIAASAHQSRAHAKVQRGLKDFAYAILGSVEEDRSSPRFKSYFPDG</sequence>
<proteinExistence type="predicted"/>
<dbReference type="AlphaFoldDB" id="A0A956NMD8"/>
<dbReference type="EMBL" id="JAGQHS010000571">
    <property type="protein sequence ID" value="MCA9759869.1"/>
    <property type="molecule type" value="Genomic_DNA"/>
</dbReference>